<proteinExistence type="predicted"/>
<protein>
    <submittedName>
        <fullName evidence="1">(thale cress) hypothetical protein</fullName>
    </submittedName>
</protein>
<dbReference type="Proteomes" id="UP000516314">
    <property type="component" value="Chromosome 3"/>
</dbReference>
<dbReference type="AlphaFoldDB" id="A0A7G2EQX6"/>
<organism evidence="1 2">
    <name type="scientific">Arabidopsis thaliana</name>
    <name type="common">Mouse-ear cress</name>
    <dbReference type="NCBI Taxonomy" id="3702"/>
    <lineage>
        <taxon>Eukaryota</taxon>
        <taxon>Viridiplantae</taxon>
        <taxon>Streptophyta</taxon>
        <taxon>Embryophyta</taxon>
        <taxon>Tracheophyta</taxon>
        <taxon>Spermatophyta</taxon>
        <taxon>Magnoliopsida</taxon>
        <taxon>eudicotyledons</taxon>
        <taxon>Gunneridae</taxon>
        <taxon>Pentapetalae</taxon>
        <taxon>rosids</taxon>
        <taxon>malvids</taxon>
        <taxon>Brassicales</taxon>
        <taxon>Brassicaceae</taxon>
        <taxon>Camelineae</taxon>
        <taxon>Arabidopsis</taxon>
    </lineage>
</organism>
<sequence>MFQVDREASPSFPVSILESFPIASQRMASLDDVESKTGVEGVRMMESPVIEIEEEEVELIQAPVPHFFMDDYVLIESELAQAGTRWEDYVVLPNSPVSTLVGAETAFNLVSSACAWFCIHIYNMQRCSISYLYTESINRLYIHKS</sequence>
<accession>A0A7G2EQX6</accession>
<dbReference type="EMBL" id="LR881468">
    <property type="protein sequence ID" value="CAD5324623.1"/>
    <property type="molecule type" value="Genomic_DNA"/>
</dbReference>
<gene>
    <name evidence="1" type="ORF">AT9943_LOCUS12507</name>
</gene>
<reference evidence="1 2" key="1">
    <citation type="submission" date="2020-09" db="EMBL/GenBank/DDBJ databases">
        <authorList>
            <person name="Ashkenazy H."/>
        </authorList>
    </citation>
    <scope>NUCLEOTIDE SEQUENCE [LARGE SCALE GENOMIC DNA]</scope>
    <source>
        <strain evidence="2">cv. Cdm-0</strain>
    </source>
</reference>
<name>A0A7G2EQX6_ARATH</name>
<evidence type="ECO:0000313" key="1">
    <source>
        <dbReference type="EMBL" id="CAD5324623.1"/>
    </source>
</evidence>
<evidence type="ECO:0000313" key="2">
    <source>
        <dbReference type="Proteomes" id="UP000516314"/>
    </source>
</evidence>